<organism evidence="1 2">
    <name type="scientific">Sphaerobolus stellatus (strain SS14)</name>
    <dbReference type="NCBI Taxonomy" id="990650"/>
    <lineage>
        <taxon>Eukaryota</taxon>
        <taxon>Fungi</taxon>
        <taxon>Dikarya</taxon>
        <taxon>Basidiomycota</taxon>
        <taxon>Agaricomycotina</taxon>
        <taxon>Agaricomycetes</taxon>
        <taxon>Phallomycetidae</taxon>
        <taxon>Geastrales</taxon>
        <taxon>Sphaerobolaceae</taxon>
        <taxon>Sphaerobolus</taxon>
    </lineage>
</organism>
<gene>
    <name evidence="1" type="ORF">M422DRAFT_277009</name>
</gene>
<evidence type="ECO:0000313" key="1">
    <source>
        <dbReference type="EMBL" id="KIJ22533.1"/>
    </source>
</evidence>
<dbReference type="HOGENOM" id="CLU_143684_0_0_1"/>
<dbReference type="OrthoDB" id="1893551at2759"/>
<accession>A0A0C9T1A4</accession>
<reference evidence="1 2" key="1">
    <citation type="submission" date="2014-06" db="EMBL/GenBank/DDBJ databases">
        <title>Evolutionary Origins and Diversification of the Mycorrhizal Mutualists.</title>
        <authorList>
            <consortium name="DOE Joint Genome Institute"/>
            <consortium name="Mycorrhizal Genomics Consortium"/>
            <person name="Kohler A."/>
            <person name="Kuo A."/>
            <person name="Nagy L.G."/>
            <person name="Floudas D."/>
            <person name="Copeland A."/>
            <person name="Barry K.W."/>
            <person name="Cichocki N."/>
            <person name="Veneault-Fourrey C."/>
            <person name="LaButti K."/>
            <person name="Lindquist E.A."/>
            <person name="Lipzen A."/>
            <person name="Lundell T."/>
            <person name="Morin E."/>
            <person name="Murat C."/>
            <person name="Riley R."/>
            <person name="Ohm R."/>
            <person name="Sun H."/>
            <person name="Tunlid A."/>
            <person name="Henrissat B."/>
            <person name="Grigoriev I.V."/>
            <person name="Hibbett D.S."/>
            <person name="Martin F."/>
        </authorList>
    </citation>
    <scope>NUCLEOTIDE SEQUENCE [LARGE SCALE GENOMIC DNA]</scope>
    <source>
        <strain evidence="1 2">SS14</strain>
    </source>
</reference>
<sequence length="154" mass="16988">MAFNLHVLLSLGVSDNCIPGIGADILTWRGNQNAALLPELLNLNLLLLPLSLHNYSKCHLHPHTHTHLNAVPTISLQDYIVCNPEAVMKSCLFDLGHERGEHDVELLISSLGAFVRARQADYTPVTRAGVLVDELMEKYKDRVFQSGPGNEEGV</sequence>
<proteinExistence type="predicted"/>
<evidence type="ECO:0000313" key="2">
    <source>
        <dbReference type="Proteomes" id="UP000054279"/>
    </source>
</evidence>
<dbReference type="EMBL" id="KN838132">
    <property type="protein sequence ID" value="KIJ22533.1"/>
    <property type="molecule type" value="Genomic_DNA"/>
</dbReference>
<dbReference type="AlphaFoldDB" id="A0A0C9T1A4"/>
<name>A0A0C9T1A4_SPHS4</name>
<protein>
    <submittedName>
        <fullName evidence="1">Uncharacterized protein</fullName>
    </submittedName>
</protein>
<dbReference type="Proteomes" id="UP000054279">
    <property type="component" value="Unassembled WGS sequence"/>
</dbReference>
<keyword evidence="2" id="KW-1185">Reference proteome</keyword>